<organism evidence="8 9">
    <name type="scientific">Streptomyces composti</name>
    <dbReference type="NCBI Taxonomy" id="2720025"/>
    <lineage>
        <taxon>Bacteria</taxon>
        <taxon>Bacillati</taxon>
        <taxon>Actinomycetota</taxon>
        <taxon>Actinomycetes</taxon>
        <taxon>Kitasatosporales</taxon>
        <taxon>Streptomycetaceae</taxon>
        <taxon>Streptomyces</taxon>
    </lineage>
</organism>
<protein>
    <submittedName>
        <fullName evidence="8">HTTM domain-containing protein</fullName>
    </submittedName>
</protein>
<dbReference type="Proteomes" id="UP000730591">
    <property type="component" value="Unassembled WGS sequence"/>
</dbReference>
<proteinExistence type="predicted"/>
<evidence type="ECO:0000313" key="9">
    <source>
        <dbReference type="Proteomes" id="UP000730591"/>
    </source>
</evidence>
<evidence type="ECO:0000256" key="5">
    <source>
        <dbReference type="SAM" id="MobiDB-lite"/>
    </source>
</evidence>
<evidence type="ECO:0000313" key="8">
    <source>
        <dbReference type="EMBL" id="NJP53970.1"/>
    </source>
</evidence>
<dbReference type="RefSeq" id="WP_167998784.1">
    <property type="nucleotide sequence ID" value="NZ_JAATEM010000065.1"/>
</dbReference>
<comment type="caution">
    <text evidence="8">The sequence shown here is derived from an EMBL/GenBank/DDBJ whole genome shotgun (WGS) entry which is preliminary data.</text>
</comment>
<dbReference type="EMBL" id="JAATEM010000065">
    <property type="protein sequence ID" value="NJP53970.1"/>
    <property type="molecule type" value="Genomic_DNA"/>
</dbReference>
<dbReference type="Pfam" id="PF05090">
    <property type="entry name" value="HTTM"/>
    <property type="match status" value="1"/>
</dbReference>
<keyword evidence="4 6" id="KW-0472">Membrane</keyword>
<dbReference type="PANTHER" id="PTHR39535:SF2">
    <property type="entry name" value="HTTM DOMAIN-CONTAINING PROTEIN"/>
    <property type="match status" value="1"/>
</dbReference>
<evidence type="ECO:0000256" key="3">
    <source>
        <dbReference type="ARBA" id="ARBA00022989"/>
    </source>
</evidence>
<keyword evidence="2 6" id="KW-0812">Transmembrane</keyword>
<dbReference type="PANTHER" id="PTHR39535">
    <property type="entry name" value="SPORULATION-DELAYING PROTEIN SDPB"/>
    <property type="match status" value="1"/>
</dbReference>
<keyword evidence="9" id="KW-1185">Reference proteome</keyword>
<evidence type="ECO:0000256" key="4">
    <source>
        <dbReference type="ARBA" id="ARBA00023136"/>
    </source>
</evidence>
<dbReference type="NCBIfam" id="TIGR04033">
    <property type="entry name" value="export_SdpB"/>
    <property type="match status" value="1"/>
</dbReference>
<evidence type="ECO:0000256" key="1">
    <source>
        <dbReference type="ARBA" id="ARBA00004127"/>
    </source>
</evidence>
<gene>
    <name evidence="8" type="ORF">HCJ93_28875</name>
</gene>
<dbReference type="InterPro" id="IPR052964">
    <property type="entry name" value="Sporulation_signal_mat"/>
</dbReference>
<accession>A0ABX1AFJ9</accession>
<evidence type="ECO:0000256" key="6">
    <source>
        <dbReference type="SAM" id="Phobius"/>
    </source>
</evidence>
<feature type="domain" description="HTTM-like" evidence="7">
    <location>
        <begin position="9"/>
        <end position="281"/>
    </location>
</feature>
<feature type="transmembrane region" description="Helical" evidence="6">
    <location>
        <begin position="243"/>
        <end position="263"/>
    </location>
</feature>
<name>A0ABX1AFJ9_9ACTN</name>
<evidence type="ECO:0000259" key="7">
    <source>
        <dbReference type="SMART" id="SM00752"/>
    </source>
</evidence>
<feature type="region of interest" description="Disordered" evidence="5">
    <location>
        <begin position="291"/>
        <end position="320"/>
    </location>
</feature>
<evidence type="ECO:0000256" key="2">
    <source>
        <dbReference type="ARBA" id="ARBA00022692"/>
    </source>
</evidence>
<keyword evidence="3 6" id="KW-1133">Transmembrane helix</keyword>
<sequence>MLSHTPVRLPSPWTNVYGLARTLLALGTLLTLSFSNSATLFRPVAFQGDHPTCRGVEAGGAFCVVPDDGLDGMRWACVAVLLVVASGWRPRLTALPHAYISFSVFTGIAIGDGGDQITAVLTLLLTLPALGDRRRWHWSAADSAAHSSWPLLAGASALVVVRLQMSFVYFQACVSKLPHAEWADGTGMWYWGNSLAFGASGWLRPMVGPVLSNPIGVAALTWIPLFIEISLAAALLVPQRVRYVLLAAGAGFHLCIAVMMGLWSFALAMWAGLLLLCLPLGGGLRLREPHAGHDSSAQQSRSKATALDSDKPASRAAATS</sequence>
<dbReference type="InterPro" id="IPR023894">
    <property type="entry name" value="Sporulation_SdpB"/>
</dbReference>
<dbReference type="SMART" id="SM00752">
    <property type="entry name" value="HTTM"/>
    <property type="match status" value="1"/>
</dbReference>
<reference evidence="8 9" key="1">
    <citation type="submission" date="2020-03" db="EMBL/GenBank/DDBJ databases">
        <title>WGS of actinomycetes isolated from Thailand.</title>
        <authorList>
            <person name="Thawai C."/>
        </authorList>
    </citation>
    <scope>NUCLEOTIDE SEQUENCE [LARGE SCALE GENOMIC DNA]</scope>
    <source>
        <strain evidence="8 9">SBST2-5</strain>
    </source>
</reference>
<comment type="subcellular location">
    <subcellularLocation>
        <location evidence="1">Endomembrane system</location>
        <topology evidence="1">Multi-pass membrane protein</topology>
    </subcellularLocation>
</comment>
<dbReference type="InterPro" id="IPR011020">
    <property type="entry name" value="HTTM-like"/>
</dbReference>
<dbReference type="InterPro" id="IPR053934">
    <property type="entry name" value="HTTM_dom"/>
</dbReference>
<feature type="transmembrane region" description="Helical" evidence="6">
    <location>
        <begin position="215"/>
        <end position="236"/>
    </location>
</feature>